<dbReference type="KEGG" id="qsa:O6P43_032444"/>
<evidence type="ECO:0000313" key="2">
    <source>
        <dbReference type="Proteomes" id="UP001163823"/>
    </source>
</evidence>
<proteinExistence type="predicted"/>
<dbReference type="Proteomes" id="UP001163823">
    <property type="component" value="Chromosome 14"/>
</dbReference>
<gene>
    <name evidence="1" type="ORF">O6P43_032444</name>
</gene>
<accession>A0AAD7P5B2</accession>
<keyword evidence="2" id="KW-1185">Reference proteome</keyword>
<dbReference type="AlphaFoldDB" id="A0AAD7P5B2"/>
<name>A0AAD7P5B2_QUISA</name>
<protein>
    <submittedName>
        <fullName evidence="1">2-oxoglutarate (2OG) and Fe(II)-dependent oxygenase superfamily protein</fullName>
    </submittedName>
</protein>
<organism evidence="1 2">
    <name type="scientific">Quillaja saponaria</name>
    <name type="common">Soap bark tree</name>
    <dbReference type="NCBI Taxonomy" id="32244"/>
    <lineage>
        <taxon>Eukaryota</taxon>
        <taxon>Viridiplantae</taxon>
        <taxon>Streptophyta</taxon>
        <taxon>Embryophyta</taxon>
        <taxon>Tracheophyta</taxon>
        <taxon>Spermatophyta</taxon>
        <taxon>Magnoliopsida</taxon>
        <taxon>eudicotyledons</taxon>
        <taxon>Gunneridae</taxon>
        <taxon>Pentapetalae</taxon>
        <taxon>rosids</taxon>
        <taxon>fabids</taxon>
        <taxon>Fabales</taxon>
        <taxon>Quillajaceae</taxon>
        <taxon>Quillaja</taxon>
    </lineage>
</organism>
<sequence length="79" mass="9258">MLPRLFIHSYLSLEECKELEFIHKSSSTEGYRPNVFSTIIPLLIATNSSHLIMPIIPFERQSKTCTLKMKYQLSEYFDT</sequence>
<comment type="caution">
    <text evidence="1">The sequence shown here is derived from an EMBL/GenBank/DDBJ whole genome shotgun (WGS) entry which is preliminary data.</text>
</comment>
<dbReference type="EMBL" id="JARAOO010000014">
    <property type="protein sequence ID" value="KAJ7942823.1"/>
    <property type="molecule type" value="Genomic_DNA"/>
</dbReference>
<evidence type="ECO:0000313" key="1">
    <source>
        <dbReference type="EMBL" id="KAJ7942823.1"/>
    </source>
</evidence>
<reference evidence="1" key="1">
    <citation type="journal article" date="2023" name="Science">
        <title>Elucidation of the pathway for biosynthesis of saponin adjuvants from the soapbark tree.</title>
        <authorList>
            <person name="Reed J."/>
            <person name="Orme A."/>
            <person name="El-Demerdash A."/>
            <person name="Owen C."/>
            <person name="Martin L.B.B."/>
            <person name="Misra R.C."/>
            <person name="Kikuchi S."/>
            <person name="Rejzek M."/>
            <person name="Martin A.C."/>
            <person name="Harkess A."/>
            <person name="Leebens-Mack J."/>
            <person name="Louveau T."/>
            <person name="Stephenson M.J."/>
            <person name="Osbourn A."/>
        </authorList>
    </citation>
    <scope>NUCLEOTIDE SEQUENCE</scope>
    <source>
        <strain evidence="1">S10</strain>
    </source>
</reference>